<evidence type="ECO:0000256" key="5">
    <source>
        <dbReference type="ARBA" id="ARBA00023136"/>
    </source>
</evidence>
<dbReference type="PANTHER" id="PTHR31123">
    <property type="entry name" value="ACCUMULATION OF DYADS PROTEIN 2-RELATED"/>
    <property type="match status" value="1"/>
</dbReference>
<evidence type="ECO:0000256" key="6">
    <source>
        <dbReference type="SAM" id="Phobius"/>
    </source>
</evidence>
<evidence type="ECO:0000256" key="4">
    <source>
        <dbReference type="ARBA" id="ARBA00022989"/>
    </source>
</evidence>
<dbReference type="RefSeq" id="WP_259610944.1">
    <property type="nucleotide sequence ID" value="NZ_CP091139.2"/>
</dbReference>
<evidence type="ECO:0000256" key="3">
    <source>
        <dbReference type="ARBA" id="ARBA00022692"/>
    </source>
</evidence>
<protein>
    <submittedName>
        <fullName evidence="7">Acetate uptake transporter</fullName>
    </submittedName>
</protein>
<keyword evidence="3 6" id="KW-0812">Transmembrane</keyword>
<organism evidence="7 8">
    <name type="scientific">Microbacterium elymi</name>
    <dbReference type="NCBI Taxonomy" id="2909587"/>
    <lineage>
        <taxon>Bacteria</taxon>
        <taxon>Bacillati</taxon>
        <taxon>Actinomycetota</taxon>
        <taxon>Actinomycetes</taxon>
        <taxon>Micrococcales</taxon>
        <taxon>Microbacteriaceae</taxon>
        <taxon>Microbacterium</taxon>
    </lineage>
</organism>
<feature type="transmembrane region" description="Helical" evidence="6">
    <location>
        <begin position="116"/>
        <end position="134"/>
    </location>
</feature>
<dbReference type="EMBL" id="CP091139">
    <property type="protein sequence ID" value="UUT34422.1"/>
    <property type="molecule type" value="Genomic_DNA"/>
</dbReference>
<comment type="subcellular location">
    <subcellularLocation>
        <location evidence="1">Membrane</location>
        <topology evidence="1">Multi-pass membrane protein</topology>
    </subcellularLocation>
</comment>
<evidence type="ECO:0000313" key="7">
    <source>
        <dbReference type="EMBL" id="UUT34422.1"/>
    </source>
</evidence>
<name>A0ABY5NGY4_9MICO</name>
<feature type="transmembrane region" description="Helical" evidence="6">
    <location>
        <begin position="141"/>
        <end position="160"/>
    </location>
</feature>
<reference evidence="7" key="1">
    <citation type="submission" date="2022-01" db="EMBL/GenBank/DDBJ databases">
        <title>Microbacterium eymi and Microbacterium rhizovicinus sp. nov., isolated from the rhizospheric soil of Elymus tsukushiensis, a plant native to the Dokdo Islands, Republic of Korea.</title>
        <authorList>
            <person name="Hwang Y.J."/>
        </authorList>
    </citation>
    <scope>NUCLEOTIDE SEQUENCE</scope>
    <source>
        <strain evidence="7">KUDC0405</strain>
    </source>
</reference>
<dbReference type="PANTHER" id="PTHR31123:SF1">
    <property type="entry name" value="ACCUMULATION OF DYADS PROTEIN 2-RELATED"/>
    <property type="match status" value="1"/>
</dbReference>
<accession>A0ABY5NGY4</accession>
<keyword evidence="8" id="KW-1185">Reference proteome</keyword>
<dbReference type="Proteomes" id="UP001054811">
    <property type="component" value="Chromosome"/>
</dbReference>
<keyword evidence="5 6" id="KW-0472">Membrane</keyword>
<keyword evidence="4 6" id="KW-1133">Transmembrane helix</keyword>
<dbReference type="NCBIfam" id="NF038013">
    <property type="entry name" value="AceTr_1"/>
    <property type="match status" value="1"/>
</dbReference>
<feature type="transmembrane region" description="Helical" evidence="6">
    <location>
        <begin position="31"/>
        <end position="51"/>
    </location>
</feature>
<dbReference type="InterPro" id="IPR051633">
    <property type="entry name" value="AceTr"/>
</dbReference>
<evidence type="ECO:0000313" key="8">
    <source>
        <dbReference type="Proteomes" id="UP001054811"/>
    </source>
</evidence>
<feature type="transmembrane region" description="Helical" evidence="6">
    <location>
        <begin position="84"/>
        <end position="104"/>
    </location>
</feature>
<dbReference type="InterPro" id="IPR000791">
    <property type="entry name" value="Gpr1/Fun34/SatP-like"/>
</dbReference>
<sequence length="211" mass="22440">MSTSEQPLRSHVPEGHIPAPPPAAFGDPAGLGLAAFALTTFVLSSFNAGWFPEAASSVVLGLALFYGGAVQILAGLWEFANRNTFGAVAFCSYGGFWMSFWYLLTATKLPADSAGSAIGIYLLAWGIFTLYMAIAASRTNLVVLLVFIALTLTYFALAAGEFAGSSTWTIIGGWLGIITAIFAWYGSFATVTNFTYKRTLLPLWPLAPAAR</sequence>
<comment type="similarity">
    <text evidence="2">Belongs to the acetate uptake transporter (AceTr) (TC 2.A.96) family.</text>
</comment>
<feature type="transmembrane region" description="Helical" evidence="6">
    <location>
        <begin position="57"/>
        <end position="77"/>
    </location>
</feature>
<proteinExistence type="inferred from homology"/>
<evidence type="ECO:0000256" key="1">
    <source>
        <dbReference type="ARBA" id="ARBA00004141"/>
    </source>
</evidence>
<feature type="transmembrane region" description="Helical" evidence="6">
    <location>
        <begin position="166"/>
        <end position="188"/>
    </location>
</feature>
<dbReference type="Pfam" id="PF01184">
    <property type="entry name" value="Gpr1_Fun34_YaaH"/>
    <property type="match status" value="1"/>
</dbReference>
<gene>
    <name evidence="7" type="ORF">L2X98_27870</name>
</gene>
<evidence type="ECO:0000256" key="2">
    <source>
        <dbReference type="ARBA" id="ARBA00005587"/>
    </source>
</evidence>